<name>G4YTG3_PHYSP</name>
<dbReference type="GeneID" id="20645178"/>
<protein>
    <submittedName>
        <fullName evidence="1">Uncharacterized protein</fullName>
    </submittedName>
</protein>
<organism evidence="1 2">
    <name type="scientific">Phytophthora sojae (strain P6497)</name>
    <name type="common">Soybean stem and root rot agent</name>
    <name type="synonym">Phytophthora megasperma f. sp. glycines</name>
    <dbReference type="NCBI Taxonomy" id="1094619"/>
    <lineage>
        <taxon>Eukaryota</taxon>
        <taxon>Sar</taxon>
        <taxon>Stramenopiles</taxon>
        <taxon>Oomycota</taxon>
        <taxon>Peronosporomycetes</taxon>
        <taxon>Peronosporales</taxon>
        <taxon>Peronosporaceae</taxon>
        <taxon>Phytophthora</taxon>
    </lineage>
</organism>
<dbReference type="EMBL" id="JH159152">
    <property type="protein sequence ID" value="EGZ23562.1"/>
    <property type="molecule type" value="Genomic_DNA"/>
</dbReference>
<proteinExistence type="predicted"/>
<dbReference type="RefSeq" id="XP_009518850.1">
    <property type="nucleotide sequence ID" value="XM_009520555.1"/>
</dbReference>
<gene>
    <name evidence="1" type="ORF">PHYSODRAFT_324754</name>
</gene>
<dbReference type="AlphaFoldDB" id="G4YTG3"/>
<sequence>MVLYRRKKKESVAVMTQEQDRLENELKAKVAAIEVAPETSGDTPARPIEVAFQRLRTESTLLVRQNMVLQEHVHLHRGFRGYIQRNCDEFLRELSGTDTVSSSPKQQVRSSRTIQPLICNSPWVALSRQQADGFRVLFSSGEPSFYLPGDMHTRFFQLVTRQVTVNEAQNRSVRFVVPVVAADSSDNARSRAAEDPCVRWVVEGGHSVKFTEVNESTLDIEYDHWAVCEDEPHDRPHMCADVSELLTLL</sequence>
<evidence type="ECO:0000313" key="1">
    <source>
        <dbReference type="EMBL" id="EGZ23562.1"/>
    </source>
</evidence>
<reference evidence="1 2" key="1">
    <citation type="journal article" date="2006" name="Science">
        <title>Phytophthora genome sequences uncover evolutionary origins and mechanisms of pathogenesis.</title>
        <authorList>
            <person name="Tyler B.M."/>
            <person name="Tripathy S."/>
            <person name="Zhang X."/>
            <person name="Dehal P."/>
            <person name="Jiang R.H."/>
            <person name="Aerts A."/>
            <person name="Arredondo F.D."/>
            <person name="Baxter L."/>
            <person name="Bensasson D."/>
            <person name="Beynon J.L."/>
            <person name="Chapman J."/>
            <person name="Damasceno C.M."/>
            <person name="Dorrance A.E."/>
            <person name="Dou D."/>
            <person name="Dickerman A.W."/>
            <person name="Dubchak I.L."/>
            <person name="Garbelotto M."/>
            <person name="Gijzen M."/>
            <person name="Gordon S.G."/>
            <person name="Govers F."/>
            <person name="Grunwald N.J."/>
            <person name="Huang W."/>
            <person name="Ivors K.L."/>
            <person name="Jones R.W."/>
            <person name="Kamoun S."/>
            <person name="Krampis K."/>
            <person name="Lamour K.H."/>
            <person name="Lee M.K."/>
            <person name="McDonald W.H."/>
            <person name="Medina M."/>
            <person name="Meijer H.J."/>
            <person name="Nordberg E.K."/>
            <person name="Maclean D.J."/>
            <person name="Ospina-Giraldo M.D."/>
            <person name="Morris P.F."/>
            <person name="Phuntumart V."/>
            <person name="Putnam N.H."/>
            <person name="Rash S."/>
            <person name="Rose J.K."/>
            <person name="Sakihama Y."/>
            <person name="Salamov A.A."/>
            <person name="Savidor A."/>
            <person name="Scheuring C.F."/>
            <person name="Smith B.M."/>
            <person name="Sobral B.W."/>
            <person name="Terry A."/>
            <person name="Torto-Alalibo T.A."/>
            <person name="Win J."/>
            <person name="Xu Z."/>
            <person name="Zhang H."/>
            <person name="Grigoriev I.V."/>
            <person name="Rokhsar D.S."/>
            <person name="Boore J.L."/>
        </authorList>
    </citation>
    <scope>NUCLEOTIDE SEQUENCE [LARGE SCALE GENOMIC DNA]</scope>
    <source>
        <strain evidence="1 2">P6497</strain>
    </source>
</reference>
<dbReference type="InParanoid" id="G4YTG3"/>
<dbReference type="SMR" id="G4YTG3"/>
<keyword evidence="2" id="KW-1185">Reference proteome</keyword>
<evidence type="ECO:0000313" key="2">
    <source>
        <dbReference type="Proteomes" id="UP000002640"/>
    </source>
</evidence>
<dbReference type="Proteomes" id="UP000002640">
    <property type="component" value="Unassembled WGS sequence"/>
</dbReference>
<dbReference type="KEGG" id="psoj:PHYSODRAFT_324754"/>
<accession>G4YTG3</accession>